<dbReference type="Proteomes" id="UP001652660">
    <property type="component" value="Chromosome 9e"/>
</dbReference>
<protein>
    <recommendedName>
        <fullName evidence="5">Late embryogenesis abundant protein LEA-2 subgroup domain-containing protein</fullName>
    </recommendedName>
</protein>
<organism evidence="3 4">
    <name type="scientific">Coffea arabica</name>
    <name type="common">Arabian coffee</name>
    <dbReference type="NCBI Taxonomy" id="13443"/>
    <lineage>
        <taxon>Eukaryota</taxon>
        <taxon>Viridiplantae</taxon>
        <taxon>Streptophyta</taxon>
        <taxon>Embryophyta</taxon>
        <taxon>Tracheophyta</taxon>
        <taxon>Spermatophyta</taxon>
        <taxon>Magnoliopsida</taxon>
        <taxon>eudicotyledons</taxon>
        <taxon>Gunneridae</taxon>
        <taxon>Pentapetalae</taxon>
        <taxon>asterids</taxon>
        <taxon>lamiids</taxon>
        <taxon>Gentianales</taxon>
        <taxon>Rubiaceae</taxon>
        <taxon>Ixoroideae</taxon>
        <taxon>Gardenieae complex</taxon>
        <taxon>Bertiereae - Coffeeae clade</taxon>
        <taxon>Coffeeae</taxon>
        <taxon>Coffea</taxon>
    </lineage>
</organism>
<reference evidence="4" key="2">
    <citation type="submission" date="2025-08" db="UniProtKB">
        <authorList>
            <consortium name="RefSeq"/>
        </authorList>
    </citation>
    <scope>IDENTIFICATION</scope>
    <source>
        <tissue evidence="4">Leaves</tissue>
    </source>
</reference>
<dbReference type="AlphaFoldDB" id="A0A6P6UE97"/>
<proteinExistence type="predicted"/>
<keyword evidence="2" id="KW-0812">Transmembrane</keyword>
<name>A0A6P6UE97_COFAR</name>
<feature type="region of interest" description="Disordered" evidence="1">
    <location>
        <begin position="1"/>
        <end position="52"/>
    </location>
</feature>
<evidence type="ECO:0008006" key="5">
    <source>
        <dbReference type="Google" id="ProtNLM"/>
    </source>
</evidence>
<reference evidence="3" key="1">
    <citation type="journal article" date="2025" name="Foods">
        <title>Unveiling the Microbial Signatures of Arabica Coffee Cherries: Insights into Ripeness Specific Diversity, Functional Traits, and Implications for Quality and Safety.</title>
        <authorList>
            <consortium name="RefSeq"/>
            <person name="Tenea G.N."/>
            <person name="Cifuentes V."/>
            <person name="Reyes P."/>
            <person name="Cevallos-Vallejos M."/>
        </authorList>
    </citation>
    <scope>NUCLEOTIDE SEQUENCE [LARGE SCALE GENOMIC DNA]</scope>
</reference>
<evidence type="ECO:0000256" key="1">
    <source>
        <dbReference type="SAM" id="MobiDB-lite"/>
    </source>
</evidence>
<feature type="region of interest" description="Disordered" evidence="1">
    <location>
        <begin position="110"/>
        <end position="132"/>
    </location>
</feature>
<accession>A0A6P6UE97</accession>
<feature type="compositionally biased region" description="Basic and acidic residues" evidence="1">
    <location>
        <begin position="114"/>
        <end position="132"/>
    </location>
</feature>
<keyword evidence="3" id="KW-1185">Reference proteome</keyword>
<sequence length="336" mass="38078">MSKTGAAMHVKSDSEVTSIDQASTPPRSPRRPLYYVQSPSHSHHHNDVDKMSYGSSPFASPAHPHCHYNYHYPHYHCSPIHHSRESSTSRFSAKFPALGWRRIQTSCRLDDDDDHRQAEKEDDDDQHHPDDDEWDGSKAHLKFYVLCFLLCFLVLFTIFSLILWAASASYHPKTVVKNIVFENFNVQAGMDRTGVPTDMLTLNSTVKIFFRNPATFFGVHVTATPLQLYYYDLKVASGLMKKFYQSRKSQQIVMVVVQGYQVPLYGGVSVLSGAKGHLESASVPLNLTFKMRSRAYVLGRLVKPKFYTSIICAVTLRGNHLGKPVNLTNSDKCVYK</sequence>
<feature type="transmembrane region" description="Helical" evidence="2">
    <location>
        <begin position="143"/>
        <end position="166"/>
    </location>
</feature>
<keyword evidence="2" id="KW-1133">Transmembrane helix</keyword>
<gene>
    <name evidence="4" type="primary">LOC113709621</name>
</gene>
<keyword evidence="2" id="KW-0472">Membrane</keyword>
<feature type="compositionally biased region" description="Polar residues" evidence="1">
    <location>
        <begin position="15"/>
        <end position="25"/>
    </location>
</feature>
<evidence type="ECO:0000313" key="3">
    <source>
        <dbReference type="Proteomes" id="UP001652660"/>
    </source>
</evidence>
<dbReference type="OrthoDB" id="903824at2759"/>
<evidence type="ECO:0000256" key="2">
    <source>
        <dbReference type="SAM" id="Phobius"/>
    </source>
</evidence>
<dbReference type="InterPro" id="IPR055301">
    <property type="entry name" value="Lea14-like_2"/>
</dbReference>
<dbReference type="PANTHER" id="PTHR31852">
    <property type="entry name" value="LATE EMBRYOGENESIS ABUNDANT (LEA) HYDROXYPROLINE-RICH GLYCOPROTEIN FAMILY"/>
    <property type="match status" value="1"/>
</dbReference>
<evidence type="ECO:0000313" key="4">
    <source>
        <dbReference type="RefSeq" id="XP_027088217.1"/>
    </source>
</evidence>
<dbReference type="RefSeq" id="XP_027088217.1">
    <property type="nucleotide sequence ID" value="XM_027232416.2"/>
</dbReference>
<dbReference type="GeneID" id="113709621"/>